<evidence type="ECO:0000256" key="3">
    <source>
        <dbReference type="ARBA" id="ARBA00022737"/>
    </source>
</evidence>
<keyword evidence="2" id="KW-0433">Leucine-rich repeat</keyword>
<dbReference type="Proteomes" id="UP000515125">
    <property type="component" value="Unplaced"/>
</dbReference>
<dbReference type="Gene3D" id="3.80.10.10">
    <property type="entry name" value="Ribonuclease Inhibitor"/>
    <property type="match status" value="1"/>
</dbReference>
<dbReference type="GO" id="GO:0005737">
    <property type="term" value="C:cytoplasm"/>
    <property type="evidence" value="ECO:0007669"/>
    <property type="project" value="UniProtKB-ARBA"/>
</dbReference>
<evidence type="ECO:0000313" key="8">
    <source>
        <dbReference type="Proteomes" id="UP000515125"/>
    </source>
</evidence>
<dbReference type="OrthoDB" id="354433at2759"/>
<dbReference type="RefSeq" id="XP_026190775.1">
    <property type="nucleotide sequence ID" value="XM_026334990.1"/>
</dbReference>
<proteinExistence type="inferred from homology"/>
<organism evidence="8 9">
    <name type="scientific">Cyclospora cayetanensis</name>
    <dbReference type="NCBI Taxonomy" id="88456"/>
    <lineage>
        <taxon>Eukaryota</taxon>
        <taxon>Sar</taxon>
        <taxon>Alveolata</taxon>
        <taxon>Apicomplexa</taxon>
        <taxon>Conoidasida</taxon>
        <taxon>Coccidia</taxon>
        <taxon>Eucoccidiorida</taxon>
        <taxon>Eimeriorina</taxon>
        <taxon>Eimeriidae</taxon>
        <taxon>Cyclospora</taxon>
    </lineage>
</organism>
<dbReference type="Pfam" id="PF23602">
    <property type="entry name" value="CS_DNAAF11_C"/>
    <property type="match status" value="1"/>
</dbReference>
<dbReference type="InterPro" id="IPR032675">
    <property type="entry name" value="LRR_dom_sf"/>
</dbReference>
<dbReference type="InterPro" id="IPR056496">
    <property type="entry name" value="CS_DNAAF11_C"/>
</dbReference>
<name>A0A6P6RUI4_9EIME</name>
<keyword evidence="3" id="KW-0677">Repeat</keyword>
<dbReference type="InterPro" id="IPR050576">
    <property type="entry name" value="Cilia_flagella_integrity"/>
</dbReference>
<gene>
    <name evidence="9" type="primary">LOC113146741</name>
</gene>
<reference evidence="9" key="1">
    <citation type="submission" date="2025-08" db="UniProtKB">
        <authorList>
            <consortium name="RefSeq"/>
        </authorList>
    </citation>
    <scope>IDENTIFICATION</scope>
</reference>
<dbReference type="GO" id="GO:0005929">
    <property type="term" value="C:cilium"/>
    <property type="evidence" value="ECO:0007669"/>
    <property type="project" value="UniProtKB-SubCell"/>
</dbReference>
<dbReference type="GeneID" id="113146741"/>
<protein>
    <submittedName>
        <fullName evidence="9">Protein tilB homolog</fullName>
    </submittedName>
</protein>
<accession>A0A6P6RUI4</accession>
<dbReference type="PANTHER" id="PTHR45973:SF9">
    <property type="entry name" value="LEUCINE-RICH REPEAT-CONTAINING PROTEIN 46"/>
    <property type="match status" value="1"/>
</dbReference>
<dbReference type="PANTHER" id="PTHR45973">
    <property type="entry name" value="PROTEIN PHOSPHATASE 1 REGULATORY SUBUNIT SDS22-RELATED"/>
    <property type="match status" value="1"/>
</dbReference>
<evidence type="ECO:0000256" key="2">
    <source>
        <dbReference type="ARBA" id="ARBA00022614"/>
    </source>
</evidence>
<evidence type="ECO:0000256" key="1">
    <source>
        <dbReference type="ARBA" id="ARBA00004138"/>
    </source>
</evidence>
<comment type="subcellular location">
    <subcellularLocation>
        <location evidence="1">Cell projection</location>
        <location evidence="1">Cilium</location>
    </subcellularLocation>
</comment>
<comment type="similarity">
    <text evidence="6">Belongs to the tilB family.</text>
</comment>
<keyword evidence="5" id="KW-0966">Cell projection</keyword>
<evidence type="ECO:0000256" key="5">
    <source>
        <dbReference type="ARBA" id="ARBA00023273"/>
    </source>
</evidence>
<dbReference type="AlphaFoldDB" id="A0A6P6RUI4"/>
<dbReference type="PROSITE" id="PS51450">
    <property type="entry name" value="LRR"/>
    <property type="match status" value="1"/>
</dbReference>
<evidence type="ECO:0000256" key="4">
    <source>
        <dbReference type="ARBA" id="ARBA00023069"/>
    </source>
</evidence>
<sequence length="330" mass="37942">MRITEELIRRKSEHNEDLLEKLEEIALHQLEIEKIELIDRLCKDLKILLLQNNLIERLENLGRLKQLEYLNVALNNIVLDLTVNFIGLECLEISLENLRRNDCLEDLYLMGNPCAEWKGYRHLTIAMLPQLKQLDGKAVTPVERIEALRSLAALREDLRDEIRPNDSPDAYTRENRRRMYLEMTSVKSFEPYNSKGEIRQCNEGRLKFTIDHCCKPGQIVATFHLPRHLSTTLIDVDVHPEYLRVAVKGKITQLRLPDIVSPDASTYLEFHTPAEELLEDNPPPLEEIVLFDQSESPASFSKLLHSDAPFAVSESCSNQTTHTHAGFTPA</sequence>
<keyword evidence="4" id="KW-0969">Cilium</keyword>
<evidence type="ECO:0000313" key="9">
    <source>
        <dbReference type="RefSeq" id="XP_026190775.1"/>
    </source>
</evidence>
<evidence type="ECO:0000256" key="6">
    <source>
        <dbReference type="ARBA" id="ARBA00049982"/>
    </source>
</evidence>
<feature type="domain" description="Dynein axonemal assembly factor 11-like CS" evidence="7">
    <location>
        <begin position="184"/>
        <end position="266"/>
    </location>
</feature>
<evidence type="ECO:0000259" key="7">
    <source>
        <dbReference type="Pfam" id="PF23602"/>
    </source>
</evidence>
<dbReference type="InterPro" id="IPR001611">
    <property type="entry name" value="Leu-rich_rpt"/>
</dbReference>
<keyword evidence="8" id="KW-1185">Reference proteome</keyword>
<dbReference type="SUPFAM" id="SSF52058">
    <property type="entry name" value="L domain-like"/>
    <property type="match status" value="1"/>
</dbReference>